<protein>
    <submittedName>
        <fullName evidence="2">NR LBD domain-containing protein</fullName>
    </submittedName>
</protein>
<sequence>MLGINPHFLAEGVLVMNTLKEVLEYESRPKTEQSTTTMPVGISSQYELLKLLFTTDLELAKAVIDIHTFKHPVAVQKQKALFGYQPGLFSLLISVTTDSYHPLRGFDEFALLRSLLDKTFPTITNSFDDILDWSRRLDLALLRFLHCALVYEDNPGRLVSGGRYPKLFIGISPVLFTKEYVHAARLMDPPLPIYRIGVDITNIAGVLVHGPIVEAQEQFILGIAAAHKYFMARKITILKNLEGNTKFSVGLYNVMTKVKETPFMCIGYRINEEDSHNIPEQGIDFNDIVPVICVDPNCRQGSNCVNSMREYKYIYIKTSTVHLGEPPYAASNTVDFAGMKKAWKRKTEVNEYKSVVDPMDIDKGRKLKFRKRKGTDCSFRMIWEDAYLRFLMREFRKKDKEDIEMIEQHLMPIQAGEPYSNSNLRLDDGFGAAFTLFMPSIYQKL</sequence>
<evidence type="ECO:0000313" key="2">
    <source>
        <dbReference type="WBParaSite" id="Csp11.Scaffold629.g13360.t2"/>
    </source>
</evidence>
<evidence type="ECO:0000313" key="1">
    <source>
        <dbReference type="Proteomes" id="UP000095282"/>
    </source>
</evidence>
<name>A0A1I7TZI9_9PELO</name>
<dbReference type="WBParaSite" id="Csp11.Scaffold629.g13360.t2">
    <property type="protein sequence ID" value="Csp11.Scaffold629.g13360.t2"/>
    <property type="gene ID" value="Csp11.Scaffold629.g13360"/>
</dbReference>
<organism evidence="1 2">
    <name type="scientific">Caenorhabditis tropicalis</name>
    <dbReference type="NCBI Taxonomy" id="1561998"/>
    <lineage>
        <taxon>Eukaryota</taxon>
        <taxon>Metazoa</taxon>
        <taxon>Ecdysozoa</taxon>
        <taxon>Nematoda</taxon>
        <taxon>Chromadorea</taxon>
        <taxon>Rhabditida</taxon>
        <taxon>Rhabditina</taxon>
        <taxon>Rhabditomorpha</taxon>
        <taxon>Rhabditoidea</taxon>
        <taxon>Rhabditidae</taxon>
        <taxon>Peloderinae</taxon>
        <taxon>Caenorhabditis</taxon>
    </lineage>
</organism>
<reference evidence="2" key="1">
    <citation type="submission" date="2016-11" db="UniProtKB">
        <authorList>
            <consortium name="WormBaseParasite"/>
        </authorList>
    </citation>
    <scope>IDENTIFICATION</scope>
</reference>
<dbReference type="AlphaFoldDB" id="A0A1I7TZI9"/>
<accession>A0A1I7TZI9</accession>
<keyword evidence="1" id="KW-1185">Reference proteome</keyword>
<dbReference type="Proteomes" id="UP000095282">
    <property type="component" value="Unplaced"/>
</dbReference>
<dbReference type="eggNOG" id="ENOG502RT7P">
    <property type="taxonomic scope" value="Eukaryota"/>
</dbReference>
<proteinExistence type="predicted"/>